<proteinExistence type="predicted"/>
<keyword evidence="2" id="KW-1185">Reference proteome</keyword>
<reference evidence="1 2" key="1">
    <citation type="journal article" date="2013" name="Nat. Genet.">
        <title>The high-quality draft genome of peach (Prunus persica) identifies unique patterns of genetic diversity, domestication and genome evolution.</title>
        <authorList>
            <consortium name="International Peach Genome Initiative"/>
            <person name="Verde I."/>
            <person name="Abbott A.G."/>
            <person name="Scalabrin S."/>
            <person name="Jung S."/>
            <person name="Shu S."/>
            <person name="Marroni F."/>
            <person name="Zhebentyayeva T."/>
            <person name="Dettori M.T."/>
            <person name="Grimwood J."/>
            <person name="Cattonaro F."/>
            <person name="Zuccolo A."/>
            <person name="Rossini L."/>
            <person name="Jenkins J."/>
            <person name="Vendramin E."/>
            <person name="Meisel L.A."/>
            <person name="Decroocq V."/>
            <person name="Sosinski B."/>
            <person name="Prochnik S."/>
            <person name="Mitros T."/>
            <person name="Policriti A."/>
            <person name="Cipriani G."/>
            <person name="Dondini L."/>
            <person name="Ficklin S."/>
            <person name="Goodstein D.M."/>
            <person name="Xuan P."/>
            <person name="Del Fabbro C."/>
            <person name="Aramini V."/>
            <person name="Copetti D."/>
            <person name="Gonzalez S."/>
            <person name="Horner D.S."/>
            <person name="Falchi R."/>
            <person name="Lucas S."/>
            <person name="Mica E."/>
            <person name="Maldonado J."/>
            <person name="Lazzari B."/>
            <person name="Bielenberg D."/>
            <person name="Pirona R."/>
            <person name="Miculan M."/>
            <person name="Barakat A."/>
            <person name="Testolin R."/>
            <person name="Stella A."/>
            <person name="Tartarini S."/>
            <person name="Tonutti P."/>
            <person name="Arus P."/>
            <person name="Orellana A."/>
            <person name="Wells C."/>
            <person name="Main D."/>
            <person name="Vizzotto G."/>
            <person name="Silva H."/>
            <person name="Salamini F."/>
            <person name="Schmutz J."/>
            <person name="Morgante M."/>
            <person name="Rokhsar D.S."/>
        </authorList>
    </citation>
    <scope>NUCLEOTIDE SEQUENCE [LARGE SCALE GENOMIC DNA]</scope>
    <source>
        <strain evidence="2">cv. Nemared</strain>
    </source>
</reference>
<dbReference type="EMBL" id="CM007654">
    <property type="protein sequence ID" value="ONI13591.1"/>
    <property type="molecule type" value="Genomic_DNA"/>
</dbReference>
<protein>
    <submittedName>
        <fullName evidence="1">Uncharacterized protein</fullName>
    </submittedName>
</protein>
<dbReference type="AlphaFoldDB" id="A0A251PPT5"/>
<gene>
    <name evidence="1" type="ORF">PRUPE_4G232300</name>
</gene>
<name>A0A251PPT5_PRUPE</name>
<evidence type="ECO:0000313" key="1">
    <source>
        <dbReference type="EMBL" id="ONI13591.1"/>
    </source>
</evidence>
<organism evidence="1 2">
    <name type="scientific">Prunus persica</name>
    <name type="common">Peach</name>
    <name type="synonym">Amygdalus persica</name>
    <dbReference type="NCBI Taxonomy" id="3760"/>
    <lineage>
        <taxon>Eukaryota</taxon>
        <taxon>Viridiplantae</taxon>
        <taxon>Streptophyta</taxon>
        <taxon>Embryophyta</taxon>
        <taxon>Tracheophyta</taxon>
        <taxon>Spermatophyta</taxon>
        <taxon>Magnoliopsida</taxon>
        <taxon>eudicotyledons</taxon>
        <taxon>Gunneridae</taxon>
        <taxon>Pentapetalae</taxon>
        <taxon>rosids</taxon>
        <taxon>fabids</taxon>
        <taxon>Rosales</taxon>
        <taxon>Rosaceae</taxon>
        <taxon>Amygdaloideae</taxon>
        <taxon>Amygdaleae</taxon>
        <taxon>Prunus</taxon>
    </lineage>
</organism>
<dbReference type="Proteomes" id="UP000006882">
    <property type="component" value="Chromosome G4"/>
</dbReference>
<evidence type="ECO:0000313" key="2">
    <source>
        <dbReference type="Proteomes" id="UP000006882"/>
    </source>
</evidence>
<sequence length="67" mass="7389">MDIALKPARTKVETHHITSHLFTSNSIPRATILAFLPRNCPIRIGVKGINRKGVLELKQSRAVLGMA</sequence>
<dbReference type="Gramene" id="ONI13591">
    <property type="protein sequence ID" value="ONI13591"/>
    <property type="gene ID" value="PRUPE_4G232300"/>
</dbReference>
<accession>A0A251PPT5</accession>